<keyword evidence="2" id="KW-1185">Reference proteome</keyword>
<reference evidence="1" key="1">
    <citation type="journal article" date="2023" name="G3 (Bethesda)">
        <title>A reference genome for the long-term kleptoplast-retaining sea slug Elysia crispata morphotype clarki.</title>
        <authorList>
            <person name="Eastman K.E."/>
            <person name="Pendleton A.L."/>
            <person name="Shaikh M.A."/>
            <person name="Suttiyut T."/>
            <person name="Ogas R."/>
            <person name="Tomko P."/>
            <person name="Gavelis G."/>
            <person name="Widhalm J.R."/>
            <person name="Wisecaver J.H."/>
        </authorList>
    </citation>
    <scope>NUCLEOTIDE SEQUENCE</scope>
    <source>
        <strain evidence="1">ECLA1</strain>
    </source>
</reference>
<protein>
    <submittedName>
        <fullName evidence="1">Uncharacterized protein</fullName>
    </submittedName>
</protein>
<accession>A0AAE1D4Q8</accession>
<dbReference type="EMBL" id="JAWDGP010005399">
    <property type="protein sequence ID" value="KAK3757247.1"/>
    <property type="molecule type" value="Genomic_DNA"/>
</dbReference>
<dbReference type="Proteomes" id="UP001283361">
    <property type="component" value="Unassembled WGS sequence"/>
</dbReference>
<evidence type="ECO:0000313" key="2">
    <source>
        <dbReference type="Proteomes" id="UP001283361"/>
    </source>
</evidence>
<gene>
    <name evidence="1" type="ORF">RRG08_047438</name>
</gene>
<name>A0AAE1D4Q8_9GAST</name>
<sequence>MTSQAYSWRDCEEVTMVLQTYLKRVSSFVTTGTFQQSEVFLEMVNTLGVYRDGAMAENDAYWRGSVQHVKSVLSVACQLSLAGNWTVRAERAQRLLSVYSRVHRPGERRAFDDSQGNTETCAELFVE</sequence>
<proteinExistence type="predicted"/>
<evidence type="ECO:0000313" key="1">
    <source>
        <dbReference type="EMBL" id="KAK3757247.1"/>
    </source>
</evidence>
<dbReference type="AlphaFoldDB" id="A0AAE1D4Q8"/>
<comment type="caution">
    <text evidence="1">The sequence shown here is derived from an EMBL/GenBank/DDBJ whole genome shotgun (WGS) entry which is preliminary data.</text>
</comment>
<organism evidence="1 2">
    <name type="scientific">Elysia crispata</name>
    <name type="common">lettuce slug</name>
    <dbReference type="NCBI Taxonomy" id="231223"/>
    <lineage>
        <taxon>Eukaryota</taxon>
        <taxon>Metazoa</taxon>
        <taxon>Spiralia</taxon>
        <taxon>Lophotrochozoa</taxon>
        <taxon>Mollusca</taxon>
        <taxon>Gastropoda</taxon>
        <taxon>Heterobranchia</taxon>
        <taxon>Euthyneura</taxon>
        <taxon>Panpulmonata</taxon>
        <taxon>Sacoglossa</taxon>
        <taxon>Placobranchoidea</taxon>
        <taxon>Plakobranchidae</taxon>
        <taxon>Elysia</taxon>
    </lineage>
</organism>